<sequence length="418" mass="47323">MKKLLFCLLTLTACVFTACSDEKFSEVNMRFEHKIYNLGTKPVEVKLLVKNSPASAEELPLIFEGTAEKEKDYKVSTEKLVVGGSQEMLSVTVTPLKKFTEQKSVVIRLANDPSIATILEMVSRSDIMYSFVKESEQMGQDITITVALYKTSDGSSFLVEDDMTVGLEVESSSTAKEGQEFEFVNKTAVIKRGKSEATFTLKTLKRDKIKNQIVLKTNLTEADGFYAGRYASMKVKIITGYAYDLAGEWQMNEFICDKKYFEQMYEGWLPESQMAKLPEYNANDTYTFKLIGEDKYELTTSLESNCKYYFQPTTTGVFDGELKIRGLKGGTARVQLMKLSDVNRFFSETKQSTDREAYLGLRNIVDEVTGETLLDVFIVDYDPTDFLTDFYGYGMVGSTKPTMPDLGTFIRFTLKKKK</sequence>
<dbReference type="RefSeq" id="WP_107582310.1">
    <property type="nucleotide sequence ID" value="NZ_JAERMS010000049.1"/>
</dbReference>
<evidence type="ECO:0000256" key="1">
    <source>
        <dbReference type="SAM" id="SignalP"/>
    </source>
</evidence>
<dbReference type="EMBL" id="JAERMS010000049">
    <property type="protein sequence ID" value="MBO1364304.1"/>
    <property type="molecule type" value="Genomic_DNA"/>
</dbReference>
<comment type="caution">
    <text evidence="2">The sequence shown here is derived from an EMBL/GenBank/DDBJ whole genome shotgun (WGS) entry which is preliminary data.</text>
</comment>
<proteinExistence type="predicted"/>
<name>A0ABS3M831_9BACT</name>
<feature type="chain" id="PRO_5046503003" evidence="1">
    <location>
        <begin position="21"/>
        <end position="418"/>
    </location>
</feature>
<organism evidence="2 3">
    <name type="scientific">Prevotella illustrans</name>
    <dbReference type="NCBI Taxonomy" id="2800387"/>
    <lineage>
        <taxon>Bacteria</taxon>
        <taxon>Pseudomonadati</taxon>
        <taxon>Bacteroidota</taxon>
        <taxon>Bacteroidia</taxon>
        <taxon>Bacteroidales</taxon>
        <taxon>Prevotellaceae</taxon>
        <taxon>Prevotella</taxon>
    </lineage>
</organism>
<keyword evidence="1" id="KW-0732">Signal</keyword>
<accession>A0ABS3M831</accession>
<dbReference type="Proteomes" id="UP000664265">
    <property type="component" value="Unassembled WGS sequence"/>
</dbReference>
<feature type="signal peptide" evidence="1">
    <location>
        <begin position="1"/>
        <end position="20"/>
    </location>
</feature>
<protein>
    <submittedName>
        <fullName evidence="2">DUF4843 domain-containing protein</fullName>
    </submittedName>
</protein>
<reference evidence="2 3" key="1">
    <citation type="submission" date="2021-01" db="EMBL/GenBank/DDBJ databases">
        <title>Prevotella A2931 sp. nov.</title>
        <authorList>
            <person name="Buhl M."/>
            <person name="Oberhettinger P."/>
        </authorList>
    </citation>
    <scope>NUCLEOTIDE SEQUENCE [LARGE SCALE GENOMIC DNA]</scope>
    <source>
        <strain evidence="2 3">A2931</strain>
    </source>
</reference>
<gene>
    <name evidence="2" type="ORF">JHU38_11100</name>
</gene>
<evidence type="ECO:0000313" key="2">
    <source>
        <dbReference type="EMBL" id="MBO1364304.1"/>
    </source>
</evidence>
<evidence type="ECO:0000313" key="3">
    <source>
        <dbReference type="Proteomes" id="UP000664265"/>
    </source>
</evidence>
<dbReference type="PROSITE" id="PS51257">
    <property type="entry name" value="PROKAR_LIPOPROTEIN"/>
    <property type="match status" value="1"/>
</dbReference>
<keyword evidence="3" id="KW-1185">Reference proteome</keyword>